<keyword evidence="4" id="KW-1185">Reference proteome</keyword>
<feature type="transmembrane region" description="Helical" evidence="1">
    <location>
        <begin position="174"/>
        <end position="198"/>
    </location>
</feature>
<dbReference type="EMBL" id="CP036264">
    <property type="protein sequence ID" value="QEG01660.1"/>
    <property type="molecule type" value="Genomic_DNA"/>
</dbReference>
<dbReference type="InterPro" id="IPR039447">
    <property type="entry name" value="UreH-like_TM_dom"/>
</dbReference>
<evidence type="ECO:0000256" key="1">
    <source>
        <dbReference type="SAM" id="Phobius"/>
    </source>
</evidence>
<keyword evidence="1" id="KW-0472">Membrane</keyword>
<dbReference type="PANTHER" id="PTHR42208">
    <property type="entry name" value="HEAVY METAL TRANSPORTER-RELATED"/>
    <property type="match status" value="1"/>
</dbReference>
<dbReference type="Proteomes" id="UP000321353">
    <property type="component" value="Chromosome"/>
</dbReference>
<dbReference type="RefSeq" id="WP_233903067.1">
    <property type="nucleotide sequence ID" value="NZ_CP036264.1"/>
</dbReference>
<accession>A0A5B9MML7</accession>
<evidence type="ECO:0000259" key="2">
    <source>
        <dbReference type="Pfam" id="PF13386"/>
    </source>
</evidence>
<feature type="transmembrane region" description="Helical" evidence="1">
    <location>
        <begin position="204"/>
        <end position="226"/>
    </location>
</feature>
<feature type="transmembrane region" description="Helical" evidence="1">
    <location>
        <begin position="137"/>
        <end position="162"/>
    </location>
</feature>
<dbReference type="AlphaFoldDB" id="A0A5B9MML7"/>
<proteinExistence type="predicted"/>
<keyword evidence="1" id="KW-1133">Transmembrane helix</keyword>
<gene>
    <name evidence="3" type="ORF">Mal15_57380</name>
</gene>
<evidence type="ECO:0000313" key="3">
    <source>
        <dbReference type="EMBL" id="QEG01660.1"/>
    </source>
</evidence>
<feature type="transmembrane region" description="Helical" evidence="1">
    <location>
        <begin position="57"/>
        <end position="74"/>
    </location>
</feature>
<dbReference type="KEGG" id="smam:Mal15_57380"/>
<keyword evidence="1" id="KW-0812">Transmembrane</keyword>
<evidence type="ECO:0000313" key="4">
    <source>
        <dbReference type="Proteomes" id="UP000321353"/>
    </source>
</evidence>
<protein>
    <recommendedName>
        <fullName evidence="2">Urease accessory protein UreH-like transmembrane domain-containing protein</fullName>
    </recommendedName>
</protein>
<feature type="transmembrane region" description="Helical" evidence="1">
    <location>
        <begin position="86"/>
        <end position="104"/>
    </location>
</feature>
<organism evidence="3 4">
    <name type="scientific">Stieleria maiorica</name>
    <dbReference type="NCBI Taxonomy" id="2795974"/>
    <lineage>
        <taxon>Bacteria</taxon>
        <taxon>Pseudomonadati</taxon>
        <taxon>Planctomycetota</taxon>
        <taxon>Planctomycetia</taxon>
        <taxon>Pirellulales</taxon>
        <taxon>Pirellulaceae</taxon>
        <taxon>Stieleria</taxon>
    </lineage>
</organism>
<reference evidence="3 4" key="1">
    <citation type="submission" date="2019-02" db="EMBL/GenBank/DDBJ databases">
        <title>Planctomycetal bacteria perform biofilm scaping via a novel small molecule.</title>
        <authorList>
            <person name="Jeske O."/>
            <person name="Boedeker C."/>
            <person name="Wiegand S."/>
            <person name="Breitling P."/>
            <person name="Kallscheuer N."/>
            <person name="Jogler M."/>
            <person name="Rohde M."/>
            <person name="Petersen J."/>
            <person name="Medema M.H."/>
            <person name="Surup F."/>
            <person name="Jogler C."/>
        </authorList>
    </citation>
    <scope>NUCLEOTIDE SEQUENCE [LARGE SCALE GENOMIC DNA]</scope>
    <source>
        <strain evidence="3 4">Mal15</strain>
    </source>
</reference>
<dbReference type="Pfam" id="PF13386">
    <property type="entry name" value="DsbD_2"/>
    <property type="match status" value="1"/>
</dbReference>
<sequence length="270" mass="28088">MDTILVLVTAVVTASVLGSMHCVGMCGPLAIWASGGGDQVSRGTLAASTTLYHLGRLLTYTLAGGVAGLIGNIIDIGGDTLGIQVAAARVVGAAMIAMGLWKLWSLWRGRSKNVSAAPSAVGKVLVKLRPYIFRLPIAGRGFATGLLTTLLPCGWLYLFALIAAGTGSPMRGAIVMAAFWLGSVPALVGLVAGVRVLSLRFSRLVPGLAALMLIFAGCFTASGRGFSGLDSLEELKSSGTTIEQVEQSGEKPLPCCQVKDSFDHKLSRRR</sequence>
<feature type="domain" description="Urease accessory protein UreH-like transmembrane" evidence="2">
    <location>
        <begin position="11"/>
        <end position="218"/>
    </location>
</feature>
<name>A0A5B9MML7_9BACT</name>
<dbReference type="PANTHER" id="PTHR42208:SF1">
    <property type="entry name" value="HEAVY METAL TRANSPORTER"/>
    <property type="match status" value="1"/>
</dbReference>